<evidence type="ECO:0000313" key="5">
    <source>
        <dbReference type="Proteomes" id="UP001642464"/>
    </source>
</evidence>
<dbReference type="Proteomes" id="UP001642464">
    <property type="component" value="Unassembled WGS sequence"/>
</dbReference>
<dbReference type="InterPro" id="IPR001173">
    <property type="entry name" value="Glyco_trans_2-like"/>
</dbReference>
<dbReference type="Gene3D" id="3.90.550.10">
    <property type="entry name" value="Spore Coat Polysaccharide Biosynthesis Protein SpsA, Chain A"/>
    <property type="match status" value="1"/>
</dbReference>
<feature type="transmembrane region" description="Helical" evidence="2">
    <location>
        <begin position="369"/>
        <end position="388"/>
    </location>
</feature>
<evidence type="ECO:0000313" key="4">
    <source>
        <dbReference type="EMBL" id="CAK9006205.1"/>
    </source>
</evidence>
<keyword evidence="2" id="KW-0812">Transmembrane</keyword>
<accession>A0ABP0IVU1</accession>
<feature type="transmembrane region" description="Helical" evidence="2">
    <location>
        <begin position="32"/>
        <end position="56"/>
    </location>
</feature>
<feature type="domain" description="Glycosyltransferase 2-like" evidence="3">
    <location>
        <begin position="485"/>
        <end position="613"/>
    </location>
</feature>
<evidence type="ECO:0000256" key="1">
    <source>
        <dbReference type="SAM" id="MobiDB-lite"/>
    </source>
</evidence>
<evidence type="ECO:0000259" key="3">
    <source>
        <dbReference type="Pfam" id="PF00535"/>
    </source>
</evidence>
<dbReference type="InterPro" id="IPR029044">
    <property type="entry name" value="Nucleotide-diphossugar_trans"/>
</dbReference>
<gene>
    <name evidence="4" type="ORF">SCF082_LOCUS8926</name>
</gene>
<name>A0ABP0IVU1_9DINO</name>
<feature type="transmembrane region" description="Helical" evidence="2">
    <location>
        <begin position="239"/>
        <end position="256"/>
    </location>
</feature>
<feature type="transmembrane region" description="Helical" evidence="2">
    <location>
        <begin position="422"/>
        <end position="444"/>
    </location>
</feature>
<keyword evidence="2" id="KW-0472">Membrane</keyword>
<dbReference type="EMBL" id="CAXAMM010005141">
    <property type="protein sequence ID" value="CAK9006205.1"/>
    <property type="molecule type" value="Genomic_DNA"/>
</dbReference>
<organism evidence="4 5">
    <name type="scientific">Durusdinium trenchii</name>
    <dbReference type="NCBI Taxonomy" id="1381693"/>
    <lineage>
        <taxon>Eukaryota</taxon>
        <taxon>Sar</taxon>
        <taxon>Alveolata</taxon>
        <taxon>Dinophyceae</taxon>
        <taxon>Suessiales</taxon>
        <taxon>Symbiodiniaceae</taxon>
        <taxon>Durusdinium</taxon>
    </lineage>
</organism>
<dbReference type="InterPro" id="IPR050834">
    <property type="entry name" value="Glycosyltransf_2"/>
</dbReference>
<feature type="transmembrane region" description="Helical" evidence="2">
    <location>
        <begin position="186"/>
        <end position="203"/>
    </location>
</feature>
<dbReference type="PANTHER" id="PTHR43685:SF2">
    <property type="entry name" value="GLYCOSYLTRANSFERASE 2-LIKE DOMAIN-CONTAINING PROTEIN"/>
    <property type="match status" value="1"/>
</dbReference>
<feature type="transmembrane region" description="Helical" evidence="2">
    <location>
        <begin position="68"/>
        <end position="88"/>
    </location>
</feature>
<dbReference type="SUPFAM" id="SSF53448">
    <property type="entry name" value="Nucleotide-diphospho-sugar transferases"/>
    <property type="match status" value="1"/>
</dbReference>
<feature type="transmembrane region" description="Helical" evidence="2">
    <location>
        <begin position="108"/>
        <end position="127"/>
    </location>
</feature>
<feature type="transmembrane region" description="Helical" evidence="2">
    <location>
        <begin position="162"/>
        <end position="179"/>
    </location>
</feature>
<dbReference type="Pfam" id="PF00535">
    <property type="entry name" value="Glycos_transf_2"/>
    <property type="match status" value="1"/>
</dbReference>
<feature type="region of interest" description="Disordered" evidence="1">
    <location>
        <begin position="791"/>
        <end position="813"/>
    </location>
</feature>
<keyword evidence="2" id="KW-1133">Transmembrane helix</keyword>
<sequence>MMTLDVLLHLLVPGLGCGAILAAIYQLDTYRHFLSIICLAQVMLYAFVAPTAELFLLDRLGSDQAGWYLWLQLGVLVLFLPGYALAFAVKGSSPAPPARQVVISGRKATLLCLFTVTSCVVYLLILAKYQLLFRRLGHAGLAQAYLNLPFYFLFYVRAFDRLVLPMTLLSLLLVCRAPAGKVRRTGMVACLTSAVTMFLVMALNSRFELMRAISLMVTVSLPWIPVAQRANVLGFLRRGIVPAMIMVVGVTFSARVRDAWNGDLANTFSWELLVPSFVSNVDDETLVGISHRLNGLDLASIIAPQADQHGFSYGQCWRPSVVATIGPLWGSEEARRLKASLITSPKIHLLYEYAGLITPDYPSCMLTDAFGNFGFSGLLIAGIVFGGVARFAETFTLNSPSHWALVLGLVAMQVVSRFEGDLLYHILLGWLVQLPAFVLLLALCPLRFGRRRGSATPLAARQGGTNNDTMLLEAELKMQRTPSVTVCIPVYNSEDTIGTTIESALAQSVSPLEVVVVDNCSTDRTWEIISSFTDDRLKAFRNETNLGMYGNFQRCLELAHGEFVRFLCGDDQLEEGTLSREADALRAHPTAVLLSTTAMHVTPEGEELRSSANWLPPGRYRGDEVVATAFDHLAWFATNIFNFPSGILVRRDLACEMDPFDVELLGVADFDFWLRLLGRGDALFVDWQGCRITEHAGRASHSLFWSGDFMRGQLEVARRHLGPGQAKSTLTALLGGRCLWYGLRGLGSFRIGSARVHMNLLRRYGISLPKAIQGLLVAVRHRAMYRLSTGSSLAPPAPKPVAELEPQSMARAA</sequence>
<protein>
    <submittedName>
        <fullName evidence="4">Uncharacterized protein Rv1518</fullName>
    </submittedName>
</protein>
<dbReference type="PANTHER" id="PTHR43685">
    <property type="entry name" value="GLYCOSYLTRANSFERASE"/>
    <property type="match status" value="1"/>
</dbReference>
<comment type="caution">
    <text evidence="4">The sequence shown here is derived from an EMBL/GenBank/DDBJ whole genome shotgun (WGS) entry which is preliminary data.</text>
</comment>
<reference evidence="4 5" key="1">
    <citation type="submission" date="2024-02" db="EMBL/GenBank/DDBJ databases">
        <authorList>
            <person name="Chen Y."/>
            <person name="Shah S."/>
            <person name="Dougan E. K."/>
            <person name="Thang M."/>
            <person name="Chan C."/>
        </authorList>
    </citation>
    <scope>NUCLEOTIDE SEQUENCE [LARGE SCALE GENOMIC DNA]</scope>
</reference>
<evidence type="ECO:0000256" key="2">
    <source>
        <dbReference type="SAM" id="Phobius"/>
    </source>
</evidence>
<proteinExistence type="predicted"/>
<keyword evidence="5" id="KW-1185">Reference proteome</keyword>